<dbReference type="Pfam" id="PF00176">
    <property type="entry name" value="SNF2-rel_dom"/>
    <property type="match status" value="1"/>
</dbReference>
<evidence type="ECO:0000256" key="4">
    <source>
        <dbReference type="ARBA" id="ARBA00022801"/>
    </source>
</evidence>
<evidence type="ECO:0000313" key="12">
    <source>
        <dbReference type="EMBL" id="KAK3047117.1"/>
    </source>
</evidence>
<keyword evidence="8" id="KW-0539">Nucleus</keyword>
<dbReference type="SUPFAM" id="SSF52540">
    <property type="entry name" value="P-loop containing nucleoside triphosphate hydrolases"/>
    <property type="match status" value="2"/>
</dbReference>
<evidence type="ECO:0000256" key="1">
    <source>
        <dbReference type="ARBA" id="ARBA00004123"/>
    </source>
</evidence>
<feature type="compositionally biased region" description="Acidic residues" evidence="9">
    <location>
        <begin position="1281"/>
        <end position="1291"/>
    </location>
</feature>
<feature type="compositionally biased region" description="Polar residues" evidence="9">
    <location>
        <begin position="471"/>
        <end position="485"/>
    </location>
</feature>
<feature type="region of interest" description="Disordered" evidence="9">
    <location>
        <begin position="546"/>
        <end position="670"/>
    </location>
</feature>
<protein>
    <submittedName>
        <fullName evidence="12">Uncharacterized protein</fullName>
    </submittedName>
</protein>
<evidence type="ECO:0000256" key="2">
    <source>
        <dbReference type="ARBA" id="ARBA00007025"/>
    </source>
</evidence>
<feature type="compositionally biased region" description="Low complexity" evidence="9">
    <location>
        <begin position="653"/>
        <end position="668"/>
    </location>
</feature>
<dbReference type="InterPro" id="IPR038718">
    <property type="entry name" value="SNF2-like_sf"/>
</dbReference>
<comment type="similarity">
    <text evidence="2">Belongs to the SNF2/RAD54 helicase family.</text>
</comment>
<dbReference type="GO" id="GO:0005634">
    <property type="term" value="C:nucleus"/>
    <property type="evidence" value="ECO:0007669"/>
    <property type="project" value="UniProtKB-SubCell"/>
</dbReference>
<dbReference type="CDD" id="cd18793">
    <property type="entry name" value="SF2_C_SNF"/>
    <property type="match status" value="1"/>
</dbReference>
<evidence type="ECO:0000256" key="8">
    <source>
        <dbReference type="ARBA" id="ARBA00023242"/>
    </source>
</evidence>
<dbReference type="EMBL" id="JAWDJX010000068">
    <property type="protein sequence ID" value="KAK3047117.1"/>
    <property type="molecule type" value="Genomic_DNA"/>
</dbReference>
<dbReference type="InterPro" id="IPR056026">
    <property type="entry name" value="DUF7607"/>
</dbReference>
<feature type="region of interest" description="Disordered" evidence="9">
    <location>
        <begin position="1565"/>
        <end position="1599"/>
    </location>
</feature>
<dbReference type="InterPro" id="IPR044574">
    <property type="entry name" value="ARIP4-like"/>
</dbReference>
<dbReference type="GO" id="GO:0005524">
    <property type="term" value="F:ATP binding"/>
    <property type="evidence" value="ECO:0007669"/>
    <property type="project" value="UniProtKB-KW"/>
</dbReference>
<feature type="domain" description="Helicase ATP-binding" evidence="10">
    <location>
        <begin position="938"/>
        <end position="1143"/>
    </location>
</feature>
<feature type="region of interest" description="Disordered" evidence="9">
    <location>
        <begin position="829"/>
        <end position="888"/>
    </location>
</feature>
<reference evidence="12" key="1">
    <citation type="submission" date="2023-04" db="EMBL/GenBank/DDBJ databases">
        <title>Black Yeasts Isolated from many extreme environments.</title>
        <authorList>
            <person name="Coleine C."/>
            <person name="Stajich J.E."/>
            <person name="Selbmann L."/>
        </authorList>
    </citation>
    <scope>NUCLEOTIDE SEQUENCE</scope>
    <source>
        <strain evidence="12">CCFEE 5312</strain>
    </source>
</reference>
<dbReference type="PROSITE" id="PS51192">
    <property type="entry name" value="HELICASE_ATP_BIND_1"/>
    <property type="match status" value="1"/>
</dbReference>
<feature type="compositionally biased region" description="Polar residues" evidence="9">
    <location>
        <begin position="618"/>
        <end position="643"/>
    </location>
</feature>
<comment type="caution">
    <text evidence="12">The sequence shown here is derived from an EMBL/GenBank/DDBJ whole genome shotgun (WGS) entry which is preliminary data.</text>
</comment>
<feature type="domain" description="Helicase C-terminal" evidence="11">
    <location>
        <begin position="1358"/>
        <end position="1504"/>
    </location>
</feature>
<accession>A0AAJ0G4G5</accession>
<keyword evidence="6" id="KW-0067">ATP-binding</keyword>
<dbReference type="PROSITE" id="PS51194">
    <property type="entry name" value="HELICASE_CTER"/>
    <property type="match status" value="1"/>
</dbReference>
<dbReference type="PANTHER" id="PTHR45797:SF1">
    <property type="entry name" value="HELICASE ARIP4"/>
    <property type="match status" value="1"/>
</dbReference>
<dbReference type="SMART" id="SM00490">
    <property type="entry name" value="HELICc"/>
    <property type="match status" value="1"/>
</dbReference>
<dbReference type="InterPro" id="IPR013761">
    <property type="entry name" value="SAM/pointed_sf"/>
</dbReference>
<feature type="region of interest" description="Disordered" evidence="9">
    <location>
        <begin position="198"/>
        <end position="223"/>
    </location>
</feature>
<evidence type="ECO:0000313" key="13">
    <source>
        <dbReference type="Proteomes" id="UP001271007"/>
    </source>
</evidence>
<dbReference type="GO" id="GO:0003677">
    <property type="term" value="F:DNA binding"/>
    <property type="evidence" value="ECO:0007669"/>
    <property type="project" value="UniProtKB-KW"/>
</dbReference>
<keyword evidence="4" id="KW-0378">Hydrolase</keyword>
<dbReference type="Gene3D" id="3.40.50.300">
    <property type="entry name" value="P-loop containing nucleotide triphosphate hydrolases"/>
    <property type="match status" value="1"/>
</dbReference>
<keyword evidence="5" id="KW-0347">Helicase</keyword>
<evidence type="ECO:0000256" key="3">
    <source>
        <dbReference type="ARBA" id="ARBA00022741"/>
    </source>
</evidence>
<dbReference type="InterPro" id="IPR001650">
    <property type="entry name" value="Helicase_C-like"/>
</dbReference>
<dbReference type="Gene3D" id="1.10.150.50">
    <property type="entry name" value="Transcription Factor, Ets-1"/>
    <property type="match status" value="1"/>
</dbReference>
<dbReference type="GO" id="GO:0016887">
    <property type="term" value="F:ATP hydrolysis activity"/>
    <property type="evidence" value="ECO:0007669"/>
    <property type="project" value="InterPro"/>
</dbReference>
<evidence type="ECO:0000259" key="11">
    <source>
        <dbReference type="PROSITE" id="PS51194"/>
    </source>
</evidence>
<evidence type="ECO:0000256" key="9">
    <source>
        <dbReference type="SAM" id="MobiDB-lite"/>
    </source>
</evidence>
<dbReference type="Gene3D" id="3.40.50.10810">
    <property type="entry name" value="Tandem AAA-ATPase domain"/>
    <property type="match status" value="1"/>
</dbReference>
<dbReference type="Pfam" id="PF00271">
    <property type="entry name" value="Helicase_C"/>
    <property type="match status" value="1"/>
</dbReference>
<name>A0AAJ0G4G5_9PEZI</name>
<evidence type="ECO:0000256" key="6">
    <source>
        <dbReference type="ARBA" id="ARBA00022840"/>
    </source>
</evidence>
<gene>
    <name evidence="12" type="ORF">LTR09_011449</name>
</gene>
<feature type="region of interest" description="Disordered" evidence="9">
    <location>
        <begin position="1261"/>
        <end position="1315"/>
    </location>
</feature>
<dbReference type="InterPro" id="IPR027417">
    <property type="entry name" value="P-loop_NTPase"/>
</dbReference>
<dbReference type="InterPro" id="IPR049730">
    <property type="entry name" value="SNF2/RAD54-like_C"/>
</dbReference>
<dbReference type="Pfam" id="PF24580">
    <property type="entry name" value="DUF7607"/>
    <property type="match status" value="1"/>
</dbReference>
<keyword evidence="13" id="KW-1185">Reference proteome</keyword>
<feature type="region of interest" description="Disordered" evidence="9">
    <location>
        <begin position="456"/>
        <end position="508"/>
    </location>
</feature>
<keyword evidence="7" id="KW-0238">DNA-binding</keyword>
<evidence type="ECO:0000256" key="7">
    <source>
        <dbReference type="ARBA" id="ARBA00023125"/>
    </source>
</evidence>
<dbReference type="InterPro" id="IPR000330">
    <property type="entry name" value="SNF2_N"/>
</dbReference>
<dbReference type="InterPro" id="IPR014001">
    <property type="entry name" value="Helicase_ATP-bd"/>
</dbReference>
<dbReference type="GO" id="GO:0004386">
    <property type="term" value="F:helicase activity"/>
    <property type="evidence" value="ECO:0007669"/>
    <property type="project" value="UniProtKB-KW"/>
</dbReference>
<organism evidence="12 13">
    <name type="scientific">Extremus antarcticus</name>
    <dbReference type="NCBI Taxonomy" id="702011"/>
    <lineage>
        <taxon>Eukaryota</taxon>
        <taxon>Fungi</taxon>
        <taxon>Dikarya</taxon>
        <taxon>Ascomycota</taxon>
        <taxon>Pezizomycotina</taxon>
        <taxon>Dothideomycetes</taxon>
        <taxon>Dothideomycetidae</taxon>
        <taxon>Mycosphaerellales</taxon>
        <taxon>Extremaceae</taxon>
        <taxon>Extremus</taxon>
    </lineage>
</organism>
<dbReference type="SMART" id="SM00487">
    <property type="entry name" value="DEXDc"/>
    <property type="match status" value="1"/>
</dbReference>
<dbReference type="PANTHER" id="PTHR45797">
    <property type="entry name" value="RAD54-LIKE"/>
    <property type="match status" value="1"/>
</dbReference>
<dbReference type="Proteomes" id="UP001271007">
    <property type="component" value="Unassembled WGS sequence"/>
</dbReference>
<evidence type="ECO:0000256" key="5">
    <source>
        <dbReference type="ARBA" id="ARBA00022806"/>
    </source>
</evidence>
<feature type="compositionally biased region" description="Basic and acidic residues" evidence="9">
    <location>
        <begin position="866"/>
        <end position="875"/>
    </location>
</feature>
<comment type="subcellular location">
    <subcellularLocation>
        <location evidence="1">Nucleus</location>
    </subcellularLocation>
</comment>
<proteinExistence type="inferred from homology"/>
<feature type="compositionally biased region" description="Basic and acidic residues" evidence="9">
    <location>
        <begin position="1577"/>
        <end position="1590"/>
    </location>
</feature>
<sequence length="1599" mass="177323">MADPWDWDVGEVQNFFLNEAPSYIEDVPGKLPALEPFLAALGRNEIEGYTLLQDLTSETLRNDCGIGALGQRSMVMRCIVKLRRESPKYRAEHDIGPSPTSISVSGAHPAQVDLPATIPGKENEIQVKDAQGRKRRKLELTGPTVETPVQANKTFTESIEVISSAITKTPARSNKPLVTGGYLPDTAMSIEEMFFGTTPFDHPIQHSTSDGSQSPRNDSDENFQFGFQQKSVGGIRFVSHQMRHFLRNPESRSLEKHGRPAMAVLPYRASDAKAVRSAMVVQFDELGDEPTALRVEAAELDVDGDDELLPVFGADMDDEDYGADESSTPGTDIPEAIEEAEDEGLTYDKRAEIIDNFVADHVAKWQEQLQQLEEKRARPVWGQMKKSRILRDALIAGAQAKTDHLSTKLNLMKADLAKESWTSESDLHTQCSVLEGTIENREEKLWMISVWQRRQEPPRITRPAKSRSKVPPTTTANTRKPQSPTFVPHPSDRLSFSPAPVGSPVNGIETGDEIIYEADDEEYHTPDEDSVATPDVDDGFVVPDEVERLDSDNEQPSPSRVVRRKLPVSTSVAHALPSTAGEMAQSETDQHAESDDELPSPSKLLKFKMPPPALGARASSSTPKTPNRKANSFPTLGNSSSDSPLPKKRGRPSKSQTPKTPKTPKPLTGDAMDASLSEIEAWDWDQIAQAGDRQRISLFLVRQAGPEICKALDDLLRKLTPATFKNELVTACRSLRTSSQTTNLTGDDLATMGHARDLYLRWMFPTQSRDEVLALDDKSFGALFTEVQAGFFTSMLRKTFVKRSLVSPIKPSPVKARIGSSSAPVLISSSDERASELPSTQHPTSLKKKRKRYVPVDAAAQHSRKLAADRERRYNESQTTDPSRLLNMVGSDSGRIEIDINPARDADTEPVLIVDSIARRIKPHQIDGVRFLWRELTASGDEGGQGCILAHTMGLGKTMQAITLMVTLNESARSDDVRITSQLPKHLRPKGIRDRYLRVLVICPPSLLQNWRREINEWSDNRLGNIFTIESATHGSSNIDSVDDWMQNGGVILIGYHIFSSFVVGGTFKSKGDLPDVARVRESLIEGPEAVVADEVHLVKNRETSFAKATASLRTECRVGLTGTPMSNNVKEIFSLMDFVAPGYLGNSVEFNAHYAEPIALGLWEESSAYERRQSIKKLKVLHAEIQPKVNRATIEVLRGQLKPKIEYVITVALGDSQTELYKRTVSALLSAKKNETASQVRIFGWLAVLTLLTNHPNTFRQKLLEPPKPPKKKGKKGDDTDVEGENEDTTPPESGAGTPSVAALPNDTDGGAVLEADPLEQAPGALGFTDQIIKEILDGFDFDMDPSVSAKASIFLELLEHCVACGDKVLVFSSSLLTLDYLGRVLTQNKYGYRRIDSSITMRNRMRYLEEFQDSLFNVMLISTKAGGLGLNIRDANRVFIIDFRFNPTDEDQAIGRAYRLGQTKPVFVYRFVAGGTFETNIYNKQLFKGALAQRVVDQKNPRRNAKRNTRDYLYPPEHVAQESLSQEVGKDPNVLDKLLSRHGPGQPGKVDTMIRAIKTMETLHEDAEDDPLDEQELREVNEEIELGKKRPRGRKAA</sequence>
<feature type="compositionally biased region" description="Polar residues" evidence="9">
    <location>
        <begin position="205"/>
        <end position="216"/>
    </location>
</feature>
<keyword evidence="3" id="KW-0547">Nucleotide-binding</keyword>
<evidence type="ECO:0000259" key="10">
    <source>
        <dbReference type="PROSITE" id="PS51192"/>
    </source>
</evidence>